<dbReference type="AlphaFoldDB" id="A0A0G4HHA7"/>
<feature type="region of interest" description="Disordered" evidence="5">
    <location>
        <begin position="243"/>
        <end position="351"/>
    </location>
</feature>
<evidence type="ECO:0000256" key="4">
    <source>
        <dbReference type="ARBA" id="ARBA00047303"/>
    </source>
</evidence>
<organism evidence="6">
    <name type="scientific">Chromera velia CCMP2878</name>
    <dbReference type="NCBI Taxonomy" id="1169474"/>
    <lineage>
        <taxon>Eukaryota</taxon>
        <taxon>Sar</taxon>
        <taxon>Alveolata</taxon>
        <taxon>Colpodellida</taxon>
        <taxon>Chromeraceae</taxon>
        <taxon>Chromera</taxon>
    </lineage>
</organism>
<feature type="compositionally biased region" description="Basic and acidic residues" evidence="5">
    <location>
        <begin position="522"/>
        <end position="541"/>
    </location>
</feature>
<dbReference type="EMBL" id="CDMZ01002707">
    <property type="protein sequence ID" value="CEM43530.1"/>
    <property type="molecule type" value="Genomic_DNA"/>
</dbReference>
<evidence type="ECO:0000256" key="5">
    <source>
        <dbReference type="SAM" id="MobiDB-lite"/>
    </source>
</evidence>
<feature type="compositionally biased region" description="Basic and acidic residues" evidence="5">
    <location>
        <begin position="940"/>
        <end position="955"/>
    </location>
</feature>
<dbReference type="PANTHER" id="PTHR31399:SF0">
    <property type="entry name" value="DNA-DIRECTED PRIMASE_POLYMERASE PROTEIN"/>
    <property type="match status" value="1"/>
</dbReference>
<feature type="region of interest" description="Disordered" evidence="5">
    <location>
        <begin position="398"/>
        <end position="541"/>
    </location>
</feature>
<name>A0A0G4HHA7_9ALVE</name>
<evidence type="ECO:0000256" key="1">
    <source>
        <dbReference type="ARBA" id="ARBA00026139"/>
    </source>
</evidence>
<sequence length="1102" mass="120436">MPSREEVLALLGIRSPSKFYSKTGRDKIRRDDETEKRDKLLIRRLEELTGAPSQDAVKKVLEMTDSSHDGGLASFFPRQTDAFALCDRLAQKTRADPSAFCVFAQEVGQGGKRRFGAATLRDFVRESIAHEKQTGARHLYEVIREGRPCWLYFDLEFEREEEEGEGDEDRGGETGQQKTKSGAVSAERNFEKSDEAVMEVFRKSLSLFLKNSFRIEVSEDDVVEMDSSTDKKFSRHVIVKTVSDLPPDDSSTLAEKQPAKQGRGHTESFLRISTVPDDEEEDLVEVHVEASGPVLGLSQKEREKEIGGPEEDDAKRNSAASFVPQTSSSSSSSSSSFRPSSPPPRGGLSTAFRNNAEVGVVVGRFVSFLRDQLRLEEREEKEGVCSLTVPSHSLPSCHLDGDTCPTPVSLVDSNNERGDETDPEYPYTKDSSTETGTEPQVSGDDSSVSVSVHSREAPSASLLSNPTAEILSQKRSAPCISENPPGDRHSPSSHPSSKRQRLSSPAGKGKEKENATEPNPSEAERQEDREEQGSRKRNRDGLVVDGVGRLFQRGAAGERRCLVDQAVYSRNRCFRLLGSSKLGKKAVLKMVPPRHPPTRVCRFGKGKTGTRPELALLGSMASFVPPTTPLLDHPSLPAIQQSIGPDSQTEILRFGTESDDLRLTSSWKVPVVPRRGGRGAGGEENGRSRQRGGVRSFESFSAPVKERLLFLGCPSHLVDVATRAVESWHEMLLWWIGENLLEANRLGLCRGEGEDWEVRVQTSAASVRVPPTMQEKEMTHRHSDPGRRDDGAIPQRTDGQGEGGGTGVEKPKRQPQTVLVTIANNRLCLCKGAPHKSNAVFLVVSGEGEGGDGDGDGDCCSHFYQKCHDPDCKGYRSSHFLLVDAPPESVDAAGEAEFSRETPDSDSDLESLREISLSPSPPMLDTDTQSQSAHLPEAPFVERRPPIPSESLREEGEGEEGQRQWIGSGDSHERHHQATASAQKVLEFLPPSSSLKTAADVPVECVCAASGSRHSSPPEDSESRKKLYVKGSSSVMEREDVNFDSAPPHVSGGAGRILVPDRSSPAEGKKEPAWGGQDEDELDEEFTIVQLGPLCGHLSEST</sequence>
<feature type="region of interest" description="Disordered" evidence="5">
    <location>
        <begin position="891"/>
        <end position="980"/>
    </location>
</feature>
<dbReference type="VEuPathDB" id="CryptoDB:Cvel_27609"/>
<protein>
    <recommendedName>
        <fullName evidence="1">DNA-directed primase/polymerase protein</fullName>
        <ecNumber evidence="3">2.7.7.102</ecNumber>
    </recommendedName>
</protein>
<feature type="region of interest" description="Disordered" evidence="5">
    <location>
        <begin position="765"/>
        <end position="815"/>
    </location>
</feature>
<dbReference type="GO" id="GO:0009411">
    <property type="term" value="P:response to UV"/>
    <property type="evidence" value="ECO:0007669"/>
    <property type="project" value="TreeGrafter"/>
</dbReference>
<feature type="region of interest" description="Disordered" evidence="5">
    <location>
        <begin position="1008"/>
        <end position="1081"/>
    </location>
</feature>
<dbReference type="GO" id="GO:0006264">
    <property type="term" value="P:mitochondrial DNA replication"/>
    <property type="evidence" value="ECO:0007669"/>
    <property type="project" value="TreeGrafter"/>
</dbReference>
<feature type="compositionally biased region" description="Acidic residues" evidence="5">
    <location>
        <begin position="161"/>
        <end position="170"/>
    </location>
</feature>
<proteinExistence type="predicted"/>
<dbReference type="EC" id="2.7.7.102" evidence="3"/>
<dbReference type="GO" id="GO:0005759">
    <property type="term" value="C:mitochondrial matrix"/>
    <property type="evidence" value="ECO:0007669"/>
    <property type="project" value="TreeGrafter"/>
</dbReference>
<evidence type="ECO:0000256" key="3">
    <source>
        <dbReference type="ARBA" id="ARBA00044768"/>
    </source>
</evidence>
<gene>
    <name evidence="6" type="ORF">Cvel_27609</name>
</gene>
<evidence type="ECO:0000256" key="2">
    <source>
        <dbReference type="ARBA" id="ARBA00044677"/>
    </source>
</evidence>
<evidence type="ECO:0000313" key="6">
    <source>
        <dbReference type="EMBL" id="CEM43530.1"/>
    </source>
</evidence>
<dbReference type="InterPro" id="IPR044917">
    <property type="entry name" value="PRIMPOL"/>
</dbReference>
<feature type="region of interest" description="Disordered" evidence="5">
    <location>
        <begin position="161"/>
        <end position="189"/>
    </location>
</feature>
<comment type="catalytic activity">
    <reaction evidence="2">
        <text>ssDNA + n NTP = ssDNA/pppN(pN)n-1 hybrid + (n-1) diphosphate.</text>
        <dbReference type="EC" id="2.7.7.102"/>
    </reaction>
</comment>
<feature type="compositionally biased region" description="Polar residues" evidence="5">
    <location>
        <begin position="429"/>
        <end position="440"/>
    </location>
</feature>
<accession>A0A0G4HHA7</accession>
<dbReference type="GO" id="GO:0003682">
    <property type="term" value="F:chromatin binding"/>
    <property type="evidence" value="ECO:0007669"/>
    <property type="project" value="TreeGrafter"/>
</dbReference>
<dbReference type="PANTHER" id="PTHR31399">
    <property type="entry name" value="DNA-DIRECTED PRIMASE / POLYMERASE PROTEIN"/>
    <property type="match status" value="1"/>
</dbReference>
<reference evidence="6" key="1">
    <citation type="submission" date="2014-11" db="EMBL/GenBank/DDBJ databases">
        <authorList>
            <person name="Otto D Thomas"/>
            <person name="Naeem Raeece"/>
        </authorList>
    </citation>
    <scope>NUCLEOTIDE SEQUENCE</scope>
</reference>
<dbReference type="GO" id="GO:0042276">
    <property type="term" value="P:error-prone translesion synthesis"/>
    <property type="evidence" value="ECO:0007669"/>
    <property type="project" value="InterPro"/>
</dbReference>
<dbReference type="GO" id="GO:0031297">
    <property type="term" value="P:replication fork processing"/>
    <property type="evidence" value="ECO:0007669"/>
    <property type="project" value="TreeGrafter"/>
</dbReference>
<dbReference type="Pfam" id="PF03121">
    <property type="entry name" value="Herpes_UL52"/>
    <property type="match status" value="1"/>
</dbReference>
<feature type="compositionally biased region" description="Basic and acidic residues" evidence="5">
    <location>
        <begin position="774"/>
        <end position="791"/>
    </location>
</feature>
<feature type="compositionally biased region" description="Low complexity" evidence="5">
    <location>
        <begin position="327"/>
        <end position="339"/>
    </location>
</feature>
<dbReference type="GO" id="GO:0003887">
    <property type="term" value="F:DNA-directed DNA polymerase activity"/>
    <property type="evidence" value="ECO:0007669"/>
    <property type="project" value="UniProtKB-EC"/>
</dbReference>
<comment type="catalytic activity">
    <reaction evidence="4">
        <text>DNA(n) + a 2'-deoxyribonucleoside 5'-triphosphate = DNA(n+1) + diphosphate</text>
        <dbReference type="Rhea" id="RHEA:22508"/>
        <dbReference type="Rhea" id="RHEA-COMP:17339"/>
        <dbReference type="Rhea" id="RHEA-COMP:17340"/>
        <dbReference type="ChEBI" id="CHEBI:33019"/>
        <dbReference type="ChEBI" id="CHEBI:61560"/>
        <dbReference type="ChEBI" id="CHEBI:173112"/>
        <dbReference type="EC" id="2.7.7.7"/>
    </reaction>
    <physiologicalReaction direction="left-to-right" evidence="4">
        <dbReference type="Rhea" id="RHEA:22509"/>
    </physiologicalReaction>
</comment>
<dbReference type="GO" id="GO:0005634">
    <property type="term" value="C:nucleus"/>
    <property type="evidence" value="ECO:0007669"/>
    <property type="project" value="TreeGrafter"/>
</dbReference>
<feature type="compositionally biased region" description="Low complexity" evidence="5">
    <location>
        <begin position="441"/>
        <end position="452"/>
    </location>
</feature>
<feature type="region of interest" description="Disordered" evidence="5">
    <location>
        <begin position="672"/>
        <end position="695"/>
    </location>
</feature>